<comment type="caution">
    <text evidence="4">The sequence shown here is derived from an EMBL/GenBank/DDBJ whole genome shotgun (WGS) entry which is preliminary data.</text>
</comment>
<dbReference type="Pfam" id="PF00685">
    <property type="entry name" value="Sulfotransfer_1"/>
    <property type="match status" value="1"/>
</dbReference>
<dbReference type="InterPro" id="IPR000863">
    <property type="entry name" value="Sulfotransferase_dom"/>
</dbReference>
<evidence type="ECO:0000313" key="4">
    <source>
        <dbReference type="EMBL" id="NOV04261.1"/>
    </source>
</evidence>
<dbReference type="PANTHER" id="PTHR11783">
    <property type="entry name" value="SULFOTRANSFERASE SULT"/>
    <property type="match status" value="1"/>
</dbReference>
<dbReference type="EMBL" id="WHNZ01000079">
    <property type="protein sequence ID" value="NOV04261.1"/>
    <property type="molecule type" value="Genomic_DNA"/>
</dbReference>
<dbReference type="InterPro" id="IPR027417">
    <property type="entry name" value="P-loop_NTPase"/>
</dbReference>
<dbReference type="Gene3D" id="3.40.50.300">
    <property type="entry name" value="P-loop containing nucleotide triphosphate hydrolases"/>
    <property type="match status" value="1"/>
</dbReference>
<name>A0ABX1ZW31_9BACL</name>
<dbReference type="Proteomes" id="UP000618579">
    <property type="component" value="Unassembled WGS sequence"/>
</dbReference>
<evidence type="ECO:0000256" key="1">
    <source>
        <dbReference type="ARBA" id="ARBA00005771"/>
    </source>
</evidence>
<keyword evidence="2" id="KW-0808">Transferase</keyword>
<evidence type="ECO:0000259" key="3">
    <source>
        <dbReference type="Pfam" id="PF00685"/>
    </source>
</evidence>
<reference evidence="4 5" key="1">
    <citation type="submission" date="2019-10" db="EMBL/GenBank/DDBJ databases">
        <title>Description of Paenibacillus pedi sp. nov.</title>
        <authorList>
            <person name="Carlier A."/>
            <person name="Qi S."/>
        </authorList>
    </citation>
    <scope>NUCLEOTIDE SEQUENCE [LARGE SCALE GENOMIC DNA]</scope>
    <source>
        <strain evidence="4 5">LMG 31457</strain>
    </source>
</reference>
<dbReference type="SUPFAM" id="SSF52540">
    <property type="entry name" value="P-loop containing nucleoside triphosphate hydrolases"/>
    <property type="match status" value="1"/>
</dbReference>
<protein>
    <recommendedName>
        <fullName evidence="3">Sulfotransferase domain-containing protein</fullName>
    </recommendedName>
</protein>
<sequence>MSAPPSKPFIFLNTVPKSGTNLLNQLLLGIPGSKMNEYVFYEGLVKDLAAHASILSRALPNELFMGHVYYSPEWATLLGRLGIKTIFMSRDLRDVLVSLTYFIIEKLPDYPLYEKLIALSSQKERYLLLINGIGDYPNIKNWFGVFHGWLSEPGVLNVTYEELMTSPETRRRTITAIAQFLWKDSKPPMPFSELVRSMEGNMDSDRSFTFRKGIIGGWRKEFDDEVIAAFKRVAGDVLIQTGYEKDLDWS</sequence>
<accession>A0ABX1ZW31</accession>
<organism evidence="4 5">
    <name type="scientific">Paenibacillus planticolens</name>
    <dbReference type="NCBI Taxonomy" id="2654976"/>
    <lineage>
        <taxon>Bacteria</taxon>
        <taxon>Bacillati</taxon>
        <taxon>Bacillota</taxon>
        <taxon>Bacilli</taxon>
        <taxon>Bacillales</taxon>
        <taxon>Paenibacillaceae</taxon>
        <taxon>Paenibacillus</taxon>
    </lineage>
</organism>
<keyword evidence="5" id="KW-1185">Reference proteome</keyword>
<feature type="domain" description="Sulfotransferase" evidence="3">
    <location>
        <begin position="83"/>
        <end position="240"/>
    </location>
</feature>
<proteinExistence type="inferred from homology"/>
<comment type="similarity">
    <text evidence="1">Belongs to the sulfotransferase 1 family.</text>
</comment>
<evidence type="ECO:0000313" key="5">
    <source>
        <dbReference type="Proteomes" id="UP000618579"/>
    </source>
</evidence>
<gene>
    <name evidence="4" type="ORF">GC097_30230</name>
</gene>
<evidence type="ECO:0000256" key="2">
    <source>
        <dbReference type="ARBA" id="ARBA00022679"/>
    </source>
</evidence>